<dbReference type="RefSeq" id="WP_393009870.1">
    <property type="nucleotide sequence ID" value="NZ_JAZAQF010000001.1"/>
</dbReference>
<dbReference type="Gene3D" id="3.30.70.270">
    <property type="match status" value="1"/>
</dbReference>
<keyword evidence="4" id="KW-0808">Transferase</keyword>
<accession>A0ABW7C549</accession>
<keyword evidence="1" id="KW-0175">Coiled coil</keyword>
<dbReference type="GO" id="GO:0052621">
    <property type="term" value="F:diguanylate cyclase activity"/>
    <property type="evidence" value="ECO:0007669"/>
    <property type="project" value="UniProtKB-EC"/>
</dbReference>
<dbReference type="CDD" id="cd01949">
    <property type="entry name" value="GGDEF"/>
    <property type="match status" value="1"/>
</dbReference>
<feature type="region of interest" description="Disordered" evidence="2">
    <location>
        <begin position="1"/>
        <end position="23"/>
    </location>
</feature>
<dbReference type="PANTHER" id="PTHR45138:SF9">
    <property type="entry name" value="DIGUANYLATE CYCLASE DGCM-RELATED"/>
    <property type="match status" value="1"/>
</dbReference>
<dbReference type="Pfam" id="PF00990">
    <property type="entry name" value="GGDEF"/>
    <property type="match status" value="1"/>
</dbReference>
<evidence type="ECO:0000256" key="2">
    <source>
        <dbReference type="SAM" id="MobiDB-lite"/>
    </source>
</evidence>
<dbReference type="SMART" id="SM00267">
    <property type="entry name" value="GGDEF"/>
    <property type="match status" value="1"/>
</dbReference>
<evidence type="ECO:0000313" key="4">
    <source>
        <dbReference type="EMBL" id="MFG3816171.1"/>
    </source>
</evidence>
<dbReference type="InterPro" id="IPR029787">
    <property type="entry name" value="Nucleotide_cyclase"/>
</dbReference>
<organism evidence="4 5">
    <name type="scientific">Limnothrix redekei LRLZ20PSL1</name>
    <dbReference type="NCBI Taxonomy" id="3112953"/>
    <lineage>
        <taxon>Bacteria</taxon>
        <taxon>Bacillati</taxon>
        <taxon>Cyanobacteriota</taxon>
        <taxon>Cyanophyceae</taxon>
        <taxon>Pseudanabaenales</taxon>
        <taxon>Pseudanabaenaceae</taxon>
        <taxon>Limnothrix</taxon>
    </lineage>
</organism>
<dbReference type="Proteomes" id="UP001604335">
    <property type="component" value="Unassembled WGS sequence"/>
</dbReference>
<dbReference type="EC" id="2.7.7.65" evidence="4"/>
<sequence length="360" mass="40203">MPRLFGDTVRDPQSLPDPAASSDPQALIEENKRLRQQVAALEQSNRDLQIALETTAIHGDCIENELQSTLSLYRRQQQRLQTILKQVAQQKRDLEWVLQTTIEHSSVIENELLSANERLTLEANQHRNAEQKLQSLLGTITREREDLEHVLRLIIEHGDAMIEQLYVQATEAGAKATMDALTRVANRRRFDEYLEQQWQTRGSRSEPLALVMVDVDSFKAYNDLLGHVAGDVCLQQVAMAIAQVARSTSDLVARYGGEEFAVLLPRATLQQAELVGTRIRQAVLGLNLPHPRSVVNPCVTVSVGVAAIFPSLTTSPTLLVSRADRALYAAKQQGRNRVVVADELSNETIALRSAVEMRIH</sequence>
<evidence type="ECO:0000313" key="5">
    <source>
        <dbReference type="Proteomes" id="UP001604335"/>
    </source>
</evidence>
<dbReference type="PANTHER" id="PTHR45138">
    <property type="entry name" value="REGULATORY COMPONENTS OF SENSORY TRANSDUCTION SYSTEM"/>
    <property type="match status" value="1"/>
</dbReference>
<dbReference type="InterPro" id="IPR050469">
    <property type="entry name" value="Diguanylate_Cyclase"/>
</dbReference>
<feature type="coiled-coil region" evidence="1">
    <location>
        <begin position="31"/>
        <end position="146"/>
    </location>
</feature>
<dbReference type="SUPFAM" id="SSF55073">
    <property type="entry name" value="Nucleotide cyclase"/>
    <property type="match status" value="1"/>
</dbReference>
<dbReference type="EMBL" id="JAZAQF010000001">
    <property type="protein sequence ID" value="MFG3816171.1"/>
    <property type="molecule type" value="Genomic_DNA"/>
</dbReference>
<gene>
    <name evidence="4" type="ORF">VPK24_00860</name>
</gene>
<feature type="domain" description="GGDEF" evidence="3">
    <location>
        <begin position="206"/>
        <end position="343"/>
    </location>
</feature>
<dbReference type="NCBIfam" id="TIGR00254">
    <property type="entry name" value="GGDEF"/>
    <property type="match status" value="1"/>
</dbReference>
<name>A0ABW7C549_9CYAN</name>
<comment type="caution">
    <text evidence="4">The sequence shown here is derived from an EMBL/GenBank/DDBJ whole genome shotgun (WGS) entry which is preliminary data.</text>
</comment>
<proteinExistence type="predicted"/>
<keyword evidence="4" id="KW-0548">Nucleotidyltransferase</keyword>
<keyword evidence="5" id="KW-1185">Reference proteome</keyword>
<evidence type="ECO:0000256" key="1">
    <source>
        <dbReference type="SAM" id="Coils"/>
    </source>
</evidence>
<dbReference type="InterPro" id="IPR043128">
    <property type="entry name" value="Rev_trsase/Diguanyl_cyclase"/>
</dbReference>
<evidence type="ECO:0000259" key="3">
    <source>
        <dbReference type="PROSITE" id="PS50887"/>
    </source>
</evidence>
<dbReference type="InterPro" id="IPR000160">
    <property type="entry name" value="GGDEF_dom"/>
</dbReference>
<reference evidence="5" key="1">
    <citation type="journal article" date="2024" name="Algal Res.">
        <title>Biochemical, toxicological and genomic investigation of a high-biomass producing Limnothrix strain isolated from Italian shallow drinking water reservoir.</title>
        <authorList>
            <person name="Simonazzi M."/>
            <person name="Shishido T.K."/>
            <person name="Delbaje E."/>
            <person name="Wahlsten M."/>
            <person name="Fewer D.P."/>
            <person name="Sivonen K."/>
            <person name="Pezzolesi L."/>
            <person name="Pistocchi R."/>
        </authorList>
    </citation>
    <scope>NUCLEOTIDE SEQUENCE [LARGE SCALE GENOMIC DNA]</scope>
    <source>
        <strain evidence="5">LRLZ20PSL1</strain>
    </source>
</reference>
<dbReference type="PROSITE" id="PS50887">
    <property type="entry name" value="GGDEF"/>
    <property type="match status" value="1"/>
</dbReference>
<protein>
    <submittedName>
        <fullName evidence="4">Diguanylate cyclase</fullName>
        <ecNumber evidence="4">2.7.7.65</ecNumber>
    </submittedName>
</protein>